<dbReference type="OrthoDB" id="9769191at2"/>
<keyword evidence="10 17" id="KW-0472">Membrane</keyword>
<dbReference type="PANTHER" id="PTHR30175:SF1">
    <property type="entry name" value="PTS SYSTEM ARBUTIN-, CELLOBIOSE-, AND SALICIN-SPECIFIC EIIBC COMPONENT-RELATED"/>
    <property type="match status" value="1"/>
</dbReference>
<dbReference type="PANTHER" id="PTHR30175">
    <property type="entry name" value="PHOSPHOTRANSFERASE SYSTEM TRANSPORT PROTEIN"/>
    <property type="match status" value="1"/>
</dbReference>
<dbReference type="FunFam" id="3.30.1360.60:FF:000001">
    <property type="entry name" value="PTS system glucose-specific IIBC component PtsG"/>
    <property type="match status" value="1"/>
</dbReference>
<dbReference type="PATRIC" id="fig|81857.3.peg.1619"/>
<evidence type="ECO:0000256" key="9">
    <source>
        <dbReference type="ARBA" id="ARBA00022989"/>
    </source>
</evidence>
<evidence type="ECO:0000256" key="16">
    <source>
        <dbReference type="PROSITE-ProRule" id="PRU00421"/>
    </source>
</evidence>
<dbReference type="GO" id="GO:0090589">
    <property type="term" value="F:protein-phosphocysteine-trehalose phosphotransferase system transporter activity"/>
    <property type="evidence" value="ECO:0007669"/>
    <property type="project" value="TreeGrafter"/>
</dbReference>
<evidence type="ECO:0000259" key="19">
    <source>
        <dbReference type="PROSITE" id="PS51098"/>
    </source>
</evidence>
<evidence type="ECO:0000313" key="23">
    <source>
        <dbReference type="Proteomes" id="UP000051645"/>
    </source>
</evidence>
<evidence type="ECO:0000313" key="22">
    <source>
        <dbReference type="EMBL" id="KRN30968.1"/>
    </source>
</evidence>
<dbReference type="PROSITE" id="PS51093">
    <property type="entry name" value="PTS_EIIA_TYPE_1"/>
    <property type="match status" value="1"/>
</dbReference>
<keyword evidence="8" id="KW-0418">Kinase</keyword>
<dbReference type="InterPro" id="IPR050558">
    <property type="entry name" value="PTS_Sugar-Specific_Components"/>
</dbReference>
<dbReference type="EC" id="2.7.1.211" evidence="11"/>
<evidence type="ECO:0000256" key="17">
    <source>
        <dbReference type="SAM" id="Phobius"/>
    </source>
</evidence>
<feature type="transmembrane region" description="Helical" evidence="17">
    <location>
        <begin position="105"/>
        <end position="136"/>
    </location>
</feature>
<dbReference type="EMBL" id="JQAZ01000005">
    <property type="protein sequence ID" value="KRN30968.1"/>
    <property type="molecule type" value="Genomic_DNA"/>
</dbReference>
<evidence type="ECO:0000313" key="21">
    <source>
        <dbReference type="EMBL" id="KRN28156.1"/>
    </source>
</evidence>
<evidence type="ECO:0000256" key="2">
    <source>
        <dbReference type="ARBA" id="ARBA00022448"/>
    </source>
</evidence>
<dbReference type="NCBIfam" id="TIGR01995">
    <property type="entry name" value="PTS-II-ABC-beta"/>
    <property type="match status" value="1"/>
</dbReference>
<gene>
    <name evidence="21" type="ORF">IV38_GL001608</name>
    <name evidence="22" type="ORF">IV40_GL001607</name>
</gene>
<dbReference type="EMBL" id="JQAT01000004">
    <property type="protein sequence ID" value="KRN28156.1"/>
    <property type="molecule type" value="Genomic_DNA"/>
</dbReference>
<keyword evidence="5" id="KW-0808">Transferase</keyword>
<dbReference type="Pfam" id="PF00358">
    <property type="entry name" value="PTS_EIIA_1"/>
    <property type="match status" value="1"/>
</dbReference>
<evidence type="ECO:0000256" key="15">
    <source>
        <dbReference type="ARBA" id="ARBA00081008"/>
    </source>
</evidence>
<evidence type="ECO:0000256" key="8">
    <source>
        <dbReference type="ARBA" id="ARBA00022777"/>
    </source>
</evidence>
<dbReference type="NCBIfam" id="TIGR00826">
    <property type="entry name" value="EIIB_glc"/>
    <property type="match status" value="1"/>
</dbReference>
<evidence type="ECO:0000256" key="6">
    <source>
        <dbReference type="ARBA" id="ARBA00022683"/>
    </source>
</evidence>
<comment type="subcellular location">
    <subcellularLocation>
        <location evidence="1">Cell membrane</location>
        <topology evidence="1">Multi-pass membrane protein</topology>
    </subcellularLocation>
</comment>
<dbReference type="STRING" id="81857.IV38_GL001608"/>
<keyword evidence="23" id="KW-1185">Reference proteome</keyword>
<dbReference type="InterPro" id="IPR001996">
    <property type="entry name" value="PTS_IIB_1"/>
</dbReference>
<dbReference type="Proteomes" id="UP000051751">
    <property type="component" value="Unassembled WGS sequence"/>
</dbReference>
<dbReference type="InterPro" id="IPR011055">
    <property type="entry name" value="Dup_hybrid_motif"/>
</dbReference>
<keyword evidence="4" id="KW-0762">Sugar transport</keyword>
<evidence type="ECO:0000256" key="13">
    <source>
        <dbReference type="ARBA" id="ARBA00048931"/>
    </source>
</evidence>
<dbReference type="GO" id="GO:0008982">
    <property type="term" value="F:protein-N(PI)-phosphohistidine-sugar phosphotransferase activity"/>
    <property type="evidence" value="ECO:0007669"/>
    <property type="project" value="InterPro"/>
</dbReference>
<dbReference type="InterPro" id="IPR003352">
    <property type="entry name" value="PTS_EIIC"/>
</dbReference>
<evidence type="ECO:0000259" key="20">
    <source>
        <dbReference type="PROSITE" id="PS51103"/>
    </source>
</evidence>
<sequence length="630" mass="66748">MDYQGLAQQVLAGVGGKSNISKVWHCATRLRFYLNDEKKADTKKIDALAGVITVVQSAGQYQVVIGNSVAKVYDALVDLAGLENTDEQPAVPAEAANKPNLINRFIGFISGVFLPFLGALAGAGILKGFLALFVALGWMTEKSGQYQIWYAAGAAIFYAFPVFLGFTAAKQLKVNQFVGASIGAALLYPSLVAAFAKGTTMHFFGIPVVPTTYTTTVIPILLSIWALSYIEPLLKKLMPEAIRNVFVPMLSLMIMVPLTLIVVGPIGALIGNALATGVMAVYHFAPIIAGIIMGAFWQVFVIFGVHWTFMPLIMNNFTKLGYDPLTPIICAAVLSQAGAAFGVFMKSRNKKMKSLAGSSALSGLFGITEPAIYGVTLKLKKPFYIAVASGAVGGAIISISGVHASSFTMPSLLSLPTFLDHGFMGEIIGLTVATVGAAMITYFFGVPDDQSSEQLKNENQPKNSNGTDEIKAPVEGTIIPLTSVKDEVFASEAMGKGLAIVPSNDEVVAPANGTISAVYPTGHALGMIDDSGAEILIHIGINTVELKGKYFKTLVKQNEHVTAGQPLVKFDREKIAAAGYDTTVMVIITNTNHYGAVEPTAATETDHNWFLKLAPKPAAAANTKGVPANV</sequence>
<keyword evidence="3" id="KW-1003">Cell membrane</keyword>
<dbReference type="SUPFAM" id="SSF55604">
    <property type="entry name" value="Glucose permease domain IIB"/>
    <property type="match status" value="1"/>
</dbReference>
<dbReference type="Pfam" id="PF02378">
    <property type="entry name" value="PTS_EIIC"/>
    <property type="match status" value="1"/>
</dbReference>
<evidence type="ECO:0000256" key="5">
    <source>
        <dbReference type="ARBA" id="ARBA00022679"/>
    </source>
</evidence>
<feature type="transmembrane region" description="Helical" evidence="17">
    <location>
        <begin position="383"/>
        <end position="407"/>
    </location>
</feature>
<dbReference type="Gene3D" id="3.30.1360.60">
    <property type="entry name" value="Glucose permease domain IIB"/>
    <property type="match status" value="1"/>
</dbReference>
<dbReference type="RefSeq" id="WP_057770119.1">
    <property type="nucleotide sequence ID" value="NZ_JQAT01000004.1"/>
</dbReference>
<keyword evidence="9 17" id="KW-1133">Transmembrane helix</keyword>
<protein>
    <recommendedName>
        <fullName evidence="14">PTS system sucrose-specific EIIBCA component</fullName>
        <ecNumber evidence="11">2.7.1.211</ecNumber>
    </recommendedName>
    <alternativeName>
        <fullName evidence="15">EIIBCA-Scr</fullName>
    </alternativeName>
</protein>
<feature type="transmembrane region" description="Helical" evidence="17">
    <location>
        <begin position="282"/>
        <end position="305"/>
    </location>
</feature>
<evidence type="ECO:0000256" key="10">
    <source>
        <dbReference type="ARBA" id="ARBA00023136"/>
    </source>
</evidence>
<dbReference type="CDD" id="cd00212">
    <property type="entry name" value="PTS_IIB_glc"/>
    <property type="match status" value="1"/>
</dbReference>
<comment type="function">
    <text evidence="12">The phosphoenolpyruvate-dependent sugar phosphotransferase system (sugar PTS), a major carbohydrate active transport system, catalyzes the phosphorylation of incoming sugar substrates concomitantly with their translocation across the cell membrane. This system is involved in sucrose transport.</text>
</comment>
<dbReference type="InterPro" id="IPR013013">
    <property type="entry name" value="PTS_EIIC_1"/>
</dbReference>
<dbReference type="GO" id="GO:0015771">
    <property type="term" value="P:trehalose transport"/>
    <property type="evidence" value="ECO:0007669"/>
    <property type="project" value="TreeGrafter"/>
</dbReference>
<evidence type="ECO:0000256" key="3">
    <source>
        <dbReference type="ARBA" id="ARBA00022475"/>
    </source>
</evidence>
<dbReference type="Proteomes" id="UP000051645">
    <property type="component" value="Unassembled WGS sequence"/>
</dbReference>
<comment type="catalytic activity">
    <reaction evidence="13">
        <text>N(pros)-phospho-L-histidyl-[protein](out) + sucrose = sucrose 6(G)-phosphate(in) + L-histidyl-[protein]</text>
        <dbReference type="Rhea" id="RHEA:49236"/>
        <dbReference type="Rhea" id="RHEA-COMP:9745"/>
        <dbReference type="Rhea" id="RHEA-COMP:9746"/>
        <dbReference type="ChEBI" id="CHEBI:17992"/>
        <dbReference type="ChEBI" id="CHEBI:29979"/>
        <dbReference type="ChEBI" id="CHEBI:64837"/>
        <dbReference type="ChEBI" id="CHEBI:91002"/>
        <dbReference type="EC" id="2.7.1.211"/>
    </reaction>
</comment>
<evidence type="ECO:0000256" key="14">
    <source>
        <dbReference type="ARBA" id="ARBA00074554"/>
    </source>
</evidence>
<organism evidence="21 24">
    <name type="scientific">Lactobacillus selangorensis</name>
    <dbReference type="NCBI Taxonomy" id="81857"/>
    <lineage>
        <taxon>Bacteria</taxon>
        <taxon>Bacillati</taxon>
        <taxon>Bacillota</taxon>
        <taxon>Bacilli</taxon>
        <taxon>Lactobacillales</taxon>
        <taxon>Lactobacillaceae</taxon>
        <taxon>Lactobacillus</taxon>
    </lineage>
</organism>
<evidence type="ECO:0000313" key="24">
    <source>
        <dbReference type="Proteomes" id="UP000051751"/>
    </source>
</evidence>
<accession>A0A0R2FSQ9</accession>
<dbReference type="GO" id="GO:0005886">
    <property type="term" value="C:plasma membrane"/>
    <property type="evidence" value="ECO:0007669"/>
    <property type="project" value="UniProtKB-SubCell"/>
</dbReference>
<evidence type="ECO:0000256" key="12">
    <source>
        <dbReference type="ARBA" id="ARBA00045139"/>
    </source>
</evidence>
<keyword evidence="7 17" id="KW-0812">Transmembrane</keyword>
<feature type="domain" description="PTS EIIB type-1" evidence="19">
    <location>
        <begin position="4"/>
        <end position="86"/>
    </location>
</feature>
<feature type="transmembrane region" description="Helical" evidence="17">
    <location>
        <begin position="174"/>
        <end position="196"/>
    </location>
</feature>
<evidence type="ECO:0000256" key="1">
    <source>
        <dbReference type="ARBA" id="ARBA00004651"/>
    </source>
</evidence>
<dbReference type="PROSITE" id="PS00371">
    <property type="entry name" value="PTS_EIIA_TYPE_1_HIS"/>
    <property type="match status" value="1"/>
</dbReference>
<feature type="transmembrane region" description="Helical" evidence="17">
    <location>
        <begin position="203"/>
        <end position="226"/>
    </location>
</feature>
<dbReference type="PROSITE" id="PS51103">
    <property type="entry name" value="PTS_EIIC_TYPE_1"/>
    <property type="match status" value="1"/>
</dbReference>
<dbReference type="FunFam" id="2.70.70.10:FF:000001">
    <property type="entry name" value="PTS system glucose-specific IIA component"/>
    <property type="match status" value="1"/>
</dbReference>
<feature type="transmembrane region" description="Helical" evidence="17">
    <location>
        <begin position="246"/>
        <end position="270"/>
    </location>
</feature>
<feature type="transmembrane region" description="Helical" evidence="17">
    <location>
        <begin position="427"/>
        <end position="446"/>
    </location>
</feature>
<evidence type="ECO:0000256" key="4">
    <source>
        <dbReference type="ARBA" id="ARBA00022597"/>
    </source>
</evidence>
<evidence type="ECO:0000256" key="11">
    <source>
        <dbReference type="ARBA" id="ARBA00044053"/>
    </source>
</evidence>
<name>A0A0R2FSQ9_9LACO</name>
<dbReference type="InterPro" id="IPR001127">
    <property type="entry name" value="PTS_EIIA_1_perm"/>
</dbReference>
<feature type="active site" description="Phosphocysteine intermediate; for EIIB activity" evidence="16">
    <location>
        <position position="26"/>
    </location>
</feature>
<dbReference type="NCBIfam" id="TIGR00830">
    <property type="entry name" value="PTBA"/>
    <property type="match status" value="1"/>
</dbReference>
<dbReference type="InterPro" id="IPR036878">
    <property type="entry name" value="Glu_permease_IIB"/>
</dbReference>
<evidence type="ECO:0000256" key="7">
    <source>
        <dbReference type="ARBA" id="ARBA00022692"/>
    </source>
</evidence>
<proteinExistence type="predicted"/>
<dbReference type="InterPro" id="IPR011297">
    <property type="entry name" value="PTS_IIABC_b_glu"/>
</dbReference>
<dbReference type="Gene3D" id="2.70.70.10">
    <property type="entry name" value="Glucose Permease (Domain IIA)"/>
    <property type="match status" value="1"/>
</dbReference>
<dbReference type="GO" id="GO:0016301">
    <property type="term" value="F:kinase activity"/>
    <property type="evidence" value="ECO:0007669"/>
    <property type="project" value="UniProtKB-KW"/>
</dbReference>
<feature type="transmembrane region" description="Helical" evidence="17">
    <location>
        <begin position="325"/>
        <end position="345"/>
    </location>
</feature>
<comment type="caution">
    <text evidence="21">The sequence shown here is derived from an EMBL/GenBank/DDBJ whole genome shotgun (WGS) entry which is preliminary data.</text>
</comment>
<feature type="domain" description="PTS EIIC type-1" evidence="20">
    <location>
        <begin position="107"/>
        <end position="460"/>
    </location>
</feature>
<dbReference type="Pfam" id="PF00367">
    <property type="entry name" value="PTS_EIIB"/>
    <property type="match status" value="1"/>
</dbReference>
<dbReference type="SUPFAM" id="SSF51261">
    <property type="entry name" value="Duplicated hybrid motif"/>
    <property type="match status" value="1"/>
</dbReference>
<dbReference type="PROSITE" id="PS51098">
    <property type="entry name" value="PTS_EIIB_TYPE_1"/>
    <property type="match status" value="1"/>
</dbReference>
<feature type="domain" description="PTS EIIA type-1" evidence="18">
    <location>
        <begin position="486"/>
        <end position="590"/>
    </location>
</feature>
<keyword evidence="2" id="KW-0813">Transport</keyword>
<dbReference type="GO" id="GO:0009401">
    <property type="term" value="P:phosphoenolpyruvate-dependent sugar phosphotransferase system"/>
    <property type="evidence" value="ECO:0007669"/>
    <property type="project" value="UniProtKB-KW"/>
</dbReference>
<dbReference type="InterPro" id="IPR018113">
    <property type="entry name" value="PTrfase_EIIB_Cys"/>
</dbReference>
<feature type="transmembrane region" description="Helical" evidence="17">
    <location>
        <begin position="148"/>
        <end position="168"/>
    </location>
</feature>
<dbReference type="AlphaFoldDB" id="A0A0R2FSQ9"/>
<reference evidence="23 24" key="1">
    <citation type="journal article" date="2015" name="Genome Announc.">
        <title>Expanding the biotechnology potential of lactobacilli through comparative genomics of 213 strains and associated genera.</title>
        <authorList>
            <person name="Sun Z."/>
            <person name="Harris H.M."/>
            <person name="McCann A."/>
            <person name="Guo C."/>
            <person name="Argimon S."/>
            <person name="Zhang W."/>
            <person name="Yang X."/>
            <person name="Jeffery I.B."/>
            <person name="Cooney J.C."/>
            <person name="Kagawa T.F."/>
            <person name="Liu W."/>
            <person name="Song Y."/>
            <person name="Salvetti E."/>
            <person name="Wrobel A."/>
            <person name="Rasinkangas P."/>
            <person name="Parkhill J."/>
            <person name="Rea M.C."/>
            <person name="O'Sullivan O."/>
            <person name="Ritari J."/>
            <person name="Douillard F.P."/>
            <person name="Paul Ross R."/>
            <person name="Yang R."/>
            <person name="Briner A.E."/>
            <person name="Felis G.E."/>
            <person name="de Vos W.M."/>
            <person name="Barrangou R."/>
            <person name="Klaenhammer T.R."/>
            <person name="Caufield P.W."/>
            <person name="Cui Y."/>
            <person name="Zhang H."/>
            <person name="O'Toole P.W."/>
        </authorList>
    </citation>
    <scope>NUCLEOTIDE SEQUENCE [LARGE SCALE GENOMIC DNA]</scope>
    <source>
        <strain evidence="21 24">ATCC BAA-66</strain>
        <strain evidence="22 23">DSM 13344</strain>
    </source>
</reference>
<evidence type="ECO:0000259" key="18">
    <source>
        <dbReference type="PROSITE" id="PS51093"/>
    </source>
</evidence>
<dbReference type="PROSITE" id="PS01035">
    <property type="entry name" value="PTS_EIIB_TYPE_1_CYS"/>
    <property type="match status" value="1"/>
</dbReference>
<keyword evidence="6" id="KW-0598">Phosphotransferase system</keyword>